<evidence type="ECO:0000256" key="4">
    <source>
        <dbReference type="ARBA" id="ARBA00022792"/>
    </source>
</evidence>
<proteinExistence type="inferred from homology"/>
<comment type="similarity">
    <text evidence="1 11">Belongs to the small Tim family.</text>
</comment>
<dbReference type="PhylomeDB" id="A7TRV2"/>
<evidence type="ECO:0000256" key="9">
    <source>
        <dbReference type="ARBA" id="ARBA00023136"/>
    </source>
</evidence>
<dbReference type="Gene3D" id="1.10.287.810">
    <property type="entry name" value="Mitochondrial import inner membrane translocase subunit tim13 like domains"/>
    <property type="match status" value="1"/>
</dbReference>
<keyword evidence="14" id="KW-1185">Reference proteome</keyword>
<dbReference type="RefSeq" id="XP_001642847.1">
    <property type="nucleotide sequence ID" value="XM_001642797.1"/>
</dbReference>
<dbReference type="GO" id="GO:0046872">
    <property type="term" value="F:metal ion binding"/>
    <property type="evidence" value="ECO:0007669"/>
    <property type="project" value="UniProtKB-KW"/>
</dbReference>
<dbReference type="PANTHER" id="PTHR11038:SF18">
    <property type="entry name" value="MITOCHONDRIAL IMPORT INNER MEMBRANE TRANSLOCASE SUBUNIT TIM12"/>
    <property type="match status" value="1"/>
</dbReference>
<keyword evidence="6 11" id="KW-0653">Protein transport</keyword>
<dbReference type="PANTHER" id="PTHR11038">
    <property type="entry name" value="MITOCHONDRIAL IMPORT INNER MEMBRANE TRANSLOCASE SUBUNIT TIM10"/>
    <property type="match status" value="1"/>
</dbReference>
<dbReference type="GO" id="GO:0042721">
    <property type="term" value="C:TIM22 mitochondrial import inner membrane insertion complex"/>
    <property type="evidence" value="ECO:0007669"/>
    <property type="project" value="EnsemblFungi"/>
</dbReference>
<comment type="subcellular location">
    <subcellularLocation>
        <location evidence="11">Mitochondrion inner membrane</location>
        <topology evidence="11">Peripheral membrane protein</topology>
        <orientation evidence="11">Intermembrane side</orientation>
    </subcellularLocation>
</comment>
<accession>A7TRV2</accession>
<keyword evidence="5" id="KW-0862">Zinc</keyword>
<comment type="domain">
    <text evidence="11">The twin CX3C motif contains 4 conserved Cys residues that form 2 disulfide bonds in the mitochondrial intermembrane space.</text>
</comment>
<dbReference type="InterPro" id="IPR004217">
    <property type="entry name" value="Tim10-like"/>
</dbReference>
<dbReference type="InParanoid" id="A7TRV2"/>
<evidence type="ECO:0000256" key="2">
    <source>
        <dbReference type="ARBA" id="ARBA00022448"/>
    </source>
</evidence>
<dbReference type="SUPFAM" id="SSF144122">
    <property type="entry name" value="Tim10-like"/>
    <property type="match status" value="1"/>
</dbReference>
<evidence type="ECO:0000256" key="11">
    <source>
        <dbReference type="RuleBase" id="RU367043"/>
    </source>
</evidence>
<organism evidence="14">
    <name type="scientific">Vanderwaltozyma polyspora (strain ATCC 22028 / DSM 70294 / BCRC 21397 / CBS 2163 / NBRC 10782 / NRRL Y-8283 / UCD 57-17)</name>
    <name type="common">Kluyveromyces polysporus</name>
    <dbReference type="NCBI Taxonomy" id="436907"/>
    <lineage>
        <taxon>Eukaryota</taxon>
        <taxon>Fungi</taxon>
        <taxon>Dikarya</taxon>
        <taxon>Ascomycota</taxon>
        <taxon>Saccharomycotina</taxon>
        <taxon>Saccharomycetes</taxon>
        <taxon>Saccharomycetales</taxon>
        <taxon>Saccharomycetaceae</taxon>
        <taxon>Vanderwaltozyma</taxon>
    </lineage>
</organism>
<dbReference type="GO" id="GO:0042719">
    <property type="term" value="C:mitochondrial intermembrane space chaperone complex"/>
    <property type="evidence" value="ECO:0007669"/>
    <property type="project" value="EnsemblFungi"/>
</dbReference>
<keyword evidence="10 11" id="KW-1015">Disulfide bond</keyword>
<dbReference type="OrthoDB" id="274922at2759"/>
<evidence type="ECO:0000256" key="3">
    <source>
        <dbReference type="ARBA" id="ARBA00022723"/>
    </source>
</evidence>
<reference evidence="13 14" key="1">
    <citation type="journal article" date="2007" name="Proc. Natl. Acad. Sci. U.S.A.">
        <title>Independent sorting-out of thousands of duplicated gene pairs in two yeast species descended from a whole-genome duplication.</title>
        <authorList>
            <person name="Scannell D.R."/>
            <person name="Frank A.C."/>
            <person name="Conant G.C."/>
            <person name="Byrne K.P."/>
            <person name="Woolfit M."/>
            <person name="Wolfe K.H."/>
        </authorList>
    </citation>
    <scope>NUCLEOTIDE SEQUENCE [LARGE SCALE GENOMIC DNA]</scope>
    <source>
        <strain evidence="14">ATCC 22028 / DSM 70294 / BCRC 21397 / CBS 2163 / NBRC 10782 / NRRL Y-8283 / UCD 57-17</strain>
    </source>
</reference>
<comment type="subunit">
    <text evidence="11">Heterohexamer.</text>
</comment>
<dbReference type="InterPro" id="IPR035427">
    <property type="entry name" value="Tim10-like_dom_sf"/>
</dbReference>
<keyword evidence="8 11" id="KW-0496">Mitochondrion</keyword>
<name>A7TRV2_VANPO</name>
<dbReference type="GO" id="GO:0008320">
    <property type="term" value="F:protein transmembrane transporter activity"/>
    <property type="evidence" value="ECO:0007669"/>
    <property type="project" value="EnsemblFungi"/>
</dbReference>
<evidence type="ECO:0000313" key="13">
    <source>
        <dbReference type="EMBL" id="EDO14989.1"/>
    </source>
</evidence>
<keyword evidence="9" id="KW-0472">Membrane</keyword>
<dbReference type="Proteomes" id="UP000000267">
    <property type="component" value="Unassembled WGS sequence"/>
</dbReference>
<evidence type="ECO:0000259" key="12">
    <source>
        <dbReference type="Pfam" id="PF02953"/>
    </source>
</evidence>
<protein>
    <recommendedName>
        <fullName evidence="11">Mitochondrial import inner membrane translocase subunit</fullName>
    </recommendedName>
</protein>
<evidence type="ECO:0000256" key="8">
    <source>
        <dbReference type="ARBA" id="ARBA00023128"/>
    </source>
</evidence>
<comment type="function">
    <text evidence="11">Mitochondrial intermembrane chaperone that participates in the import and insertion of some multi-pass transmembrane proteins into the mitochondrial inner membrane. Also required for the transfer of beta-barrel precursors from the TOM complex to the sorting and assembly machinery (SAM complex) of the outer membrane. Acts as a chaperone-like protein that protects the hydrophobic precursors from aggregation and guide them through the mitochondrial intermembrane space.</text>
</comment>
<keyword evidence="3" id="KW-0479">Metal-binding</keyword>
<dbReference type="GeneID" id="5543046"/>
<dbReference type="STRING" id="436907.A7TRV2"/>
<keyword evidence="4 11" id="KW-0999">Mitochondrion inner membrane</keyword>
<evidence type="ECO:0000256" key="10">
    <source>
        <dbReference type="ARBA" id="ARBA00023157"/>
    </source>
</evidence>
<dbReference type="HOGENOM" id="CLU_162151_0_0_1"/>
<keyword evidence="11" id="KW-0143">Chaperone</keyword>
<dbReference type="OMA" id="EKCIPHE"/>
<dbReference type="GO" id="GO:0005543">
    <property type="term" value="F:phospholipid binding"/>
    <property type="evidence" value="ECO:0007669"/>
    <property type="project" value="EnsemblFungi"/>
</dbReference>
<dbReference type="EMBL" id="DS480489">
    <property type="protein sequence ID" value="EDO14989.1"/>
    <property type="molecule type" value="Genomic_DNA"/>
</dbReference>
<dbReference type="KEGG" id="vpo:Kpol_376p2"/>
<feature type="domain" description="Tim10-like" evidence="12">
    <location>
        <begin position="21"/>
        <end position="80"/>
    </location>
</feature>
<keyword evidence="2 11" id="KW-0813">Transport</keyword>
<evidence type="ECO:0000256" key="1">
    <source>
        <dbReference type="ARBA" id="ARBA00006720"/>
    </source>
</evidence>
<evidence type="ECO:0000256" key="6">
    <source>
        <dbReference type="ARBA" id="ARBA00022927"/>
    </source>
</evidence>
<dbReference type="AlphaFoldDB" id="A7TRV2"/>
<evidence type="ECO:0000313" key="14">
    <source>
        <dbReference type="Proteomes" id="UP000000267"/>
    </source>
</evidence>
<evidence type="ECO:0000256" key="5">
    <source>
        <dbReference type="ARBA" id="ARBA00022833"/>
    </source>
</evidence>
<keyword evidence="7 11" id="KW-0811">Translocation</keyword>
<evidence type="ECO:0000256" key="7">
    <source>
        <dbReference type="ARBA" id="ARBA00023010"/>
    </source>
</evidence>
<dbReference type="FunCoup" id="A7TRV2">
    <property type="interactions" value="45"/>
</dbReference>
<sequence length="104" mass="11876">MSYFFNPSGGQEVSEERLKVAEVQFDAMNQTFNNILKGCLEKCIPHEGYGETELNKGEMECIDRCVAKLHYSNRLIGAYAQTQGFGPEKYLPHYDKMLSKTDDQ</sequence>
<dbReference type="eggNOG" id="KOG3480">
    <property type="taxonomic scope" value="Eukaryota"/>
</dbReference>
<gene>
    <name evidence="13" type="ORF">Kpol_376p2</name>
</gene>
<dbReference type="Pfam" id="PF02953">
    <property type="entry name" value="zf-Tim10_DDP"/>
    <property type="match status" value="1"/>
</dbReference>
<dbReference type="GO" id="GO:0045039">
    <property type="term" value="P:protein insertion into mitochondrial inner membrane"/>
    <property type="evidence" value="ECO:0007669"/>
    <property type="project" value="EnsemblFungi"/>
</dbReference>